<feature type="region of interest" description="Disordered" evidence="1">
    <location>
        <begin position="77"/>
        <end position="101"/>
    </location>
</feature>
<evidence type="ECO:0000256" key="1">
    <source>
        <dbReference type="SAM" id="MobiDB-lite"/>
    </source>
</evidence>
<accession>A0A834IEL9</accession>
<feature type="compositionally biased region" description="Pro residues" evidence="1">
    <location>
        <begin position="46"/>
        <end position="56"/>
    </location>
</feature>
<dbReference type="Proteomes" id="UP000625711">
    <property type="component" value="Unassembled WGS sequence"/>
</dbReference>
<proteinExistence type="predicted"/>
<gene>
    <name evidence="2" type="ORF">GWI33_007296</name>
</gene>
<comment type="caution">
    <text evidence="2">The sequence shown here is derived from an EMBL/GenBank/DDBJ whole genome shotgun (WGS) entry which is preliminary data.</text>
</comment>
<protein>
    <submittedName>
        <fullName evidence="2">Uncharacterized protein</fullName>
    </submittedName>
</protein>
<sequence>MRINTGKKCGLIYHLRQCRTYRHPRPPPRPVIVTPPTGSTPLDPRLQPPFAEPPISKPITRRSWTFYQVRERLLTEGVVGEPPPPLLTSPPGHQFSTSSHR</sequence>
<evidence type="ECO:0000313" key="3">
    <source>
        <dbReference type="Proteomes" id="UP000625711"/>
    </source>
</evidence>
<keyword evidence="3" id="KW-1185">Reference proteome</keyword>
<reference evidence="2" key="1">
    <citation type="submission" date="2020-08" db="EMBL/GenBank/DDBJ databases">
        <title>Genome sequencing and assembly of the red palm weevil Rhynchophorus ferrugineus.</title>
        <authorList>
            <person name="Dias G.B."/>
            <person name="Bergman C.M."/>
            <person name="Manee M."/>
        </authorList>
    </citation>
    <scope>NUCLEOTIDE SEQUENCE</scope>
    <source>
        <strain evidence="2">AA-2017</strain>
        <tissue evidence="2">Whole larva</tissue>
    </source>
</reference>
<dbReference type="AlphaFoldDB" id="A0A834IEL9"/>
<organism evidence="2 3">
    <name type="scientific">Rhynchophorus ferrugineus</name>
    <name type="common">Red palm weevil</name>
    <name type="synonym">Curculio ferrugineus</name>
    <dbReference type="NCBI Taxonomy" id="354439"/>
    <lineage>
        <taxon>Eukaryota</taxon>
        <taxon>Metazoa</taxon>
        <taxon>Ecdysozoa</taxon>
        <taxon>Arthropoda</taxon>
        <taxon>Hexapoda</taxon>
        <taxon>Insecta</taxon>
        <taxon>Pterygota</taxon>
        <taxon>Neoptera</taxon>
        <taxon>Endopterygota</taxon>
        <taxon>Coleoptera</taxon>
        <taxon>Polyphaga</taxon>
        <taxon>Cucujiformia</taxon>
        <taxon>Curculionidae</taxon>
        <taxon>Dryophthorinae</taxon>
        <taxon>Rhynchophorus</taxon>
    </lineage>
</organism>
<dbReference type="EMBL" id="JAACXV010000364">
    <property type="protein sequence ID" value="KAF7279410.1"/>
    <property type="molecule type" value="Genomic_DNA"/>
</dbReference>
<evidence type="ECO:0000313" key="2">
    <source>
        <dbReference type="EMBL" id="KAF7279410.1"/>
    </source>
</evidence>
<name>A0A834IEL9_RHYFE</name>
<feature type="region of interest" description="Disordered" evidence="1">
    <location>
        <begin position="21"/>
        <end position="56"/>
    </location>
</feature>